<organism evidence="14 15">
    <name type="scientific">Crenichthys baileyi</name>
    <name type="common">White River springfish</name>
    <dbReference type="NCBI Taxonomy" id="28760"/>
    <lineage>
        <taxon>Eukaryota</taxon>
        <taxon>Metazoa</taxon>
        <taxon>Chordata</taxon>
        <taxon>Craniata</taxon>
        <taxon>Vertebrata</taxon>
        <taxon>Euteleostomi</taxon>
        <taxon>Actinopterygii</taxon>
        <taxon>Neopterygii</taxon>
        <taxon>Teleostei</taxon>
        <taxon>Neoteleostei</taxon>
        <taxon>Acanthomorphata</taxon>
        <taxon>Ovalentaria</taxon>
        <taxon>Atherinomorphae</taxon>
        <taxon>Cyprinodontiformes</taxon>
        <taxon>Goodeidae</taxon>
        <taxon>Crenichthys</taxon>
    </lineage>
</organism>
<dbReference type="InterPro" id="IPR036236">
    <property type="entry name" value="Znf_C2H2_sf"/>
</dbReference>
<evidence type="ECO:0000259" key="13">
    <source>
        <dbReference type="PROSITE" id="PS50157"/>
    </source>
</evidence>
<dbReference type="Pfam" id="PF00096">
    <property type="entry name" value="zf-C2H2"/>
    <property type="match status" value="6"/>
</dbReference>
<keyword evidence="5 11" id="KW-0863">Zinc-finger</keyword>
<evidence type="ECO:0000256" key="4">
    <source>
        <dbReference type="ARBA" id="ARBA00022737"/>
    </source>
</evidence>
<sequence length="662" mass="74496">MKENPAESSAEPSKADSLRGFVTERLAAASREILAAVGTVVAAYEEEALGFRLEIHRQRKQLELLQNQVAVRTDGLPSSRSHGSSEEEEGNDCLKSRDQTGSSSSSSSQAQSDRRKPGRPQISKAQNTIDLSIRILKDSKIRRASRNVVKKCPLVSLKCPRGLQGLDFLNLLRSAVPQLAGDNKSFDILTLDRKRRLQPLTLKTVTAEEIIRKVRSTGLRKLTFYIRLKEEIPRLQTEISSDSLACEETKQQGEMTTSEQDMETEEDHLTSASGEDSLAPSAAERERDAVDEGDTSKSDSSWKLHAGDEDKEKSDSKLITEKEEVDQSNEVWTRTKKRTAGFSCKVCKAAQKSEVALIKHAWRHTEEAGSVCGVCGESDEVIKDHFQVEHRTDDCPTCGESFLSVLSLNEHLKVHSGERPHQHEANHSSLASGPHHECPTCHKVFKLEAQLKAHHRTHSRCKTYLCGVCGKFLSSNRSLSRHKMTHSGERPHRCQICERGFKLATTLRQHEKIHTHRERPYLCDVCCKMFLTSKQLVIHMRTHTNEKPYRCDRCGKGFTTRGPLTIHMRVHTGETPYRCPHCGWSFKRKTHLDDHVAIHTGAKPYVCGICGKTCARRTYLTVHMRTHNGERPYKCSLCDKAFTQSHCLKTHMKSHKAAQTAS</sequence>
<keyword evidence="7" id="KW-0805">Transcription regulation</keyword>
<evidence type="ECO:0000256" key="8">
    <source>
        <dbReference type="ARBA" id="ARBA00023125"/>
    </source>
</evidence>
<evidence type="ECO:0000256" key="12">
    <source>
        <dbReference type="SAM" id="MobiDB-lite"/>
    </source>
</evidence>
<proteinExistence type="inferred from homology"/>
<dbReference type="Proteomes" id="UP001311232">
    <property type="component" value="Unassembled WGS sequence"/>
</dbReference>
<evidence type="ECO:0000313" key="15">
    <source>
        <dbReference type="Proteomes" id="UP001311232"/>
    </source>
</evidence>
<dbReference type="EMBL" id="JAHHUM010000652">
    <property type="protein sequence ID" value="KAK5617954.1"/>
    <property type="molecule type" value="Genomic_DNA"/>
</dbReference>
<evidence type="ECO:0000256" key="7">
    <source>
        <dbReference type="ARBA" id="ARBA00023015"/>
    </source>
</evidence>
<evidence type="ECO:0000313" key="14">
    <source>
        <dbReference type="EMBL" id="KAK5617954.1"/>
    </source>
</evidence>
<protein>
    <recommendedName>
        <fullName evidence="13">C2H2-type domain-containing protein</fullName>
    </recommendedName>
</protein>
<feature type="region of interest" description="Disordered" evidence="12">
    <location>
        <begin position="239"/>
        <end position="327"/>
    </location>
</feature>
<name>A0AAV9S9E9_9TELE</name>
<feature type="domain" description="C2H2-type" evidence="13">
    <location>
        <begin position="549"/>
        <end position="576"/>
    </location>
</feature>
<dbReference type="GO" id="GO:0000978">
    <property type="term" value="F:RNA polymerase II cis-regulatory region sequence-specific DNA binding"/>
    <property type="evidence" value="ECO:0007669"/>
    <property type="project" value="TreeGrafter"/>
</dbReference>
<feature type="domain" description="C2H2-type" evidence="13">
    <location>
        <begin position="436"/>
        <end position="463"/>
    </location>
</feature>
<dbReference type="GO" id="GO:0005634">
    <property type="term" value="C:nucleus"/>
    <property type="evidence" value="ECO:0007669"/>
    <property type="project" value="UniProtKB-SubCell"/>
</dbReference>
<evidence type="ECO:0000256" key="6">
    <source>
        <dbReference type="ARBA" id="ARBA00022833"/>
    </source>
</evidence>
<keyword evidence="6" id="KW-0862">Zinc</keyword>
<feature type="domain" description="C2H2-type" evidence="13">
    <location>
        <begin position="492"/>
        <end position="519"/>
    </location>
</feature>
<keyword evidence="8" id="KW-0238">DNA-binding</keyword>
<feature type="domain" description="C2H2-type" evidence="13">
    <location>
        <begin position="521"/>
        <end position="548"/>
    </location>
</feature>
<dbReference type="SUPFAM" id="SSF57667">
    <property type="entry name" value="beta-beta-alpha zinc fingers"/>
    <property type="match status" value="5"/>
</dbReference>
<dbReference type="Gene3D" id="3.30.160.60">
    <property type="entry name" value="Classic Zinc Finger"/>
    <property type="match status" value="8"/>
</dbReference>
<reference evidence="14 15" key="1">
    <citation type="submission" date="2021-06" db="EMBL/GenBank/DDBJ databases">
        <authorList>
            <person name="Palmer J.M."/>
        </authorList>
    </citation>
    <scope>NUCLEOTIDE SEQUENCE [LARGE SCALE GENOMIC DNA]</scope>
    <source>
        <strain evidence="14 15">MEX-2019</strain>
        <tissue evidence="14">Muscle</tissue>
    </source>
</reference>
<dbReference type="PROSITE" id="PS00028">
    <property type="entry name" value="ZINC_FINGER_C2H2_1"/>
    <property type="match status" value="9"/>
</dbReference>
<dbReference type="AlphaFoldDB" id="A0AAV9S9E9"/>
<evidence type="ECO:0000256" key="3">
    <source>
        <dbReference type="ARBA" id="ARBA00022723"/>
    </source>
</evidence>
<feature type="domain" description="C2H2-type" evidence="13">
    <location>
        <begin position="577"/>
        <end position="604"/>
    </location>
</feature>
<dbReference type="FunFam" id="3.30.160.60:FF:000912">
    <property type="entry name" value="Zinc finger protein 660"/>
    <property type="match status" value="1"/>
</dbReference>
<gene>
    <name evidence="14" type="ORF">CRENBAI_024305</name>
</gene>
<keyword evidence="9" id="KW-0804">Transcription</keyword>
<evidence type="ECO:0000256" key="1">
    <source>
        <dbReference type="ARBA" id="ARBA00004123"/>
    </source>
</evidence>
<dbReference type="FunFam" id="3.30.160.60:FF:002075">
    <property type="entry name" value="zinc finger protein 646"/>
    <property type="match status" value="1"/>
</dbReference>
<keyword evidence="15" id="KW-1185">Reference proteome</keyword>
<feature type="domain" description="C2H2-type" evidence="13">
    <location>
        <begin position="633"/>
        <end position="660"/>
    </location>
</feature>
<dbReference type="InterPro" id="IPR013087">
    <property type="entry name" value="Znf_C2H2_type"/>
</dbReference>
<feature type="domain" description="C2H2-type" evidence="13">
    <location>
        <begin position="393"/>
        <end position="420"/>
    </location>
</feature>
<dbReference type="GO" id="GO:0008270">
    <property type="term" value="F:zinc ion binding"/>
    <property type="evidence" value="ECO:0007669"/>
    <property type="project" value="UniProtKB-KW"/>
</dbReference>
<comment type="similarity">
    <text evidence="2">Belongs to the krueppel C2H2-type zinc-finger protein family.</text>
</comment>
<feature type="domain" description="C2H2-type" evidence="13">
    <location>
        <begin position="464"/>
        <end position="491"/>
    </location>
</feature>
<dbReference type="GO" id="GO:0001228">
    <property type="term" value="F:DNA-binding transcription activator activity, RNA polymerase II-specific"/>
    <property type="evidence" value="ECO:0007669"/>
    <property type="project" value="TreeGrafter"/>
</dbReference>
<dbReference type="FunFam" id="3.30.160.60:FF:000446">
    <property type="entry name" value="Zinc finger protein"/>
    <property type="match status" value="1"/>
</dbReference>
<feature type="region of interest" description="Disordered" evidence="12">
    <location>
        <begin position="416"/>
        <end position="435"/>
    </location>
</feature>
<evidence type="ECO:0000256" key="10">
    <source>
        <dbReference type="ARBA" id="ARBA00023242"/>
    </source>
</evidence>
<dbReference type="PROSITE" id="PS50157">
    <property type="entry name" value="ZINC_FINGER_C2H2_2"/>
    <property type="match status" value="9"/>
</dbReference>
<dbReference type="SMART" id="SM00355">
    <property type="entry name" value="ZnF_C2H2"/>
    <property type="match status" value="10"/>
</dbReference>
<dbReference type="PANTHER" id="PTHR24393:SF15">
    <property type="entry name" value="IP01243P-RELATED"/>
    <property type="match status" value="1"/>
</dbReference>
<dbReference type="FunFam" id="3.30.160.60:FF:000072">
    <property type="entry name" value="zinc finger protein 143 isoform X1"/>
    <property type="match status" value="1"/>
</dbReference>
<keyword evidence="3" id="KW-0479">Metal-binding</keyword>
<feature type="compositionally biased region" description="Basic and acidic residues" evidence="12">
    <location>
        <begin position="416"/>
        <end position="426"/>
    </location>
</feature>
<comment type="subcellular location">
    <subcellularLocation>
        <location evidence="1">Nucleus</location>
    </subcellularLocation>
</comment>
<comment type="caution">
    <text evidence="14">The sequence shown here is derived from an EMBL/GenBank/DDBJ whole genome shotgun (WGS) entry which is preliminary data.</text>
</comment>
<evidence type="ECO:0000256" key="5">
    <source>
        <dbReference type="ARBA" id="ARBA00022771"/>
    </source>
</evidence>
<keyword evidence="10" id="KW-0539">Nucleus</keyword>
<feature type="region of interest" description="Disordered" evidence="12">
    <location>
        <begin position="73"/>
        <end position="123"/>
    </location>
</feature>
<dbReference type="Pfam" id="PF13912">
    <property type="entry name" value="zf-C2H2_6"/>
    <property type="match status" value="1"/>
</dbReference>
<keyword evidence="4" id="KW-0677">Repeat</keyword>
<evidence type="ECO:0000256" key="2">
    <source>
        <dbReference type="ARBA" id="ARBA00006991"/>
    </source>
</evidence>
<accession>A0AAV9S9E9</accession>
<dbReference type="FunFam" id="3.30.160.60:FF:001443">
    <property type="entry name" value="Zinc finger protein 668"/>
    <property type="match status" value="1"/>
</dbReference>
<dbReference type="PANTHER" id="PTHR24393">
    <property type="entry name" value="ZINC FINGER PROTEIN"/>
    <property type="match status" value="1"/>
</dbReference>
<feature type="domain" description="C2H2-type" evidence="13">
    <location>
        <begin position="605"/>
        <end position="632"/>
    </location>
</feature>
<evidence type="ECO:0000256" key="11">
    <source>
        <dbReference type="PROSITE-ProRule" id="PRU00042"/>
    </source>
</evidence>
<feature type="compositionally biased region" description="Basic and acidic residues" evidence="12">
    <location>
        <begin position="283"/>
        <end position="322"/>
    </location>
</feature>
<dbReference type="FunFam" id="3.30.160.60:FF:001289">
    <property type="entry name" value="Zinc finger protein 574"/>
    <property type="match status" value="1"/>
</dbReference>
<evidence type="ECO:0000256" key="9">
    <source>
        <dbReference type="ARBA" id="ARBA00023163"/>
    </source>
</evidence>